<dbReference type="InterPro" id="IPR004358">
    <property type="entry name" value="Sig_transdc_His_kin-like_C"/>
</dbReference>
<dbReference type="EMBL" id="CP053435">
    <property type="protein sequence ID" value="QJW90072.1"/>
    <property type="molecule type" value="Genomic_DNA"/>
</dbReference>
<dbReference type="PROSITE" id="PS50113">
    <property type="entry name" value="PAC"/>
    <property type="match status" value="4"/>
</dbReference>
<dbReference type="InterPro" id="IPR000700">
    <property type="entry name" value="PAS-assoc_C"/>
</dbReference>
<name>A0A6M5YB16_9BACT</name>
<dbReference type="EC" id="2.7.13.3" evidence="2"/>
<dbReference type="PANTHER" id="PTHR43304">
    <property type="entry name" value="PHYTOCHROME-LIKE PROTEIN CPH1"/>
    <property type="match status" value="1"/>
</dbReference>
<sequence>MIGPHTPLNQDSDAEIERLKFALQAAGIGTWDLDPIRQIVRWDDRCKELYGFSKDDVVPYNQVLTYMHPDDRVRVHAAVQQALRPQSDGQYDIEFRTIGAEDDRVRWLRCQGKAYFNEQGLAYRFSGIAQEVTQEVMHRRQRQELTNLLQSVLDSSAAGISVLKSIRNEQHKLVDFEYQLVNRVTGQITNRHDLVGQRYSAVLADFQQQDLFQTLKEVIDTGDTRQIDIHFTNEGVSRWFAATVVKLDDGAVVSVTDITQHVEARQALEASEARFRSLIEEASVATCLFIGRDMRIDVANEIMLGFWGKDRSVIGQPLQQAVPELVGQPFLQILDEVFTTGEPYEARAARAELKVNGVLGTYYFDFTYKPLRNAEGEIYGIMDTAVDVTEQVVARRAIEASEAKLRSVIATAPAAMGLFVGRDLIVELPNQAFIDIVGKGPNISGKPLREVMPELESQPFLQILDDVYTSGSMFQSFGTQVNIVQHGVMTHNFYNITYTPLFDAEGKVYAILDIAIDVTEEIKARHRLEESELFSRSIIENAPVAKLVLVGEDMLIKTANENMLAILGRDAAIIGQPFGEAMPELNATPLHERLRHVFTSGETHYQPEEQIILNRYGQPYTGYFNYIYKALRNTAGELYGVLVTAIEVTEQVVARQKVEATQADLAEATRRLSLALEAGRLGSYDLDLATNQMTCTARCKANFGLAPEVTFNFDDLIQAIVPDDRPKVQKQIHQAIGTRTPYYAEYRVIWPDGTLHWVKAAGLVIDSDEGQPARIIGVTQDITARRMAQEELERQVQLRTQQLRASVQDLQRSNENLQQFAYIASHDLQEPLRKIQSFGDILRSQYAVQLGEGVDHLQRMQSAASRMSILIRDLLSFSRISTRQEASAPVSLTDVVHTVLTDLDLTIQETGAVVSLEPLPTVQGDPSQLGQLFQNLLSNALKFRQPGVSPVIEVSAGQVTTDELPASVQPARQTDFYHRIDVSDNGIGFNEKYIDRIFQVFQRLHGKNEFAGTGIGLAICEKVAINHGGAITASSQPGQGATFSVYLPVTRMEA</sequence>
<evidence type="ECO:0000259" key="7">
    <source>
        <dbReference type="PROSITE" id="PS50112"/>
    </source>
</evidence>
<dbReference type="Pfam" id="PF00512">
    <property type="entry name" value="HisKA"/>
    <property type="match status" value="1"/>
</dbReference>
<dbReference type="SMART" id="SM00388">
    <property type="entry name" value="HisKA"/>
    <property type="match status" value="1"/>
</dbReference>
<dbReference type="PRINTS" id="PR00344">
    <property type="entry name" value="BCTRLSENSOR"/>
</dbReference>
<dbReference type="SUPFAM" id="SSF55785">
    <property type="entry name" value="PYP-like sensor domain (PAS domain)"/>
    <property type="match status" value="6"/>
</dbReference>
<feature type="domain" description="PAC" evidence="8">
    <location>
        <begin position="342"/>
        <end position="400"/>
    </location>
</feature>
<feature type="domain" description="Histidine kinase" evidence="6">
    <location>
        <begin position="823"/>
        <end position="1051"/>
    </location>
</feature>
<dbReference type="PROSITE" id="PS50112">
    <property type="entry name" value="PAS"/>
    <property type="match status" value="1"/>
</dbReference>
<dbReference type="PROSITE" id="PS50109">
    <property type="entry name" value="HIS_KIN"/>
    <property type="match status" value="1"/>
</dbReference>
<dbReference type="SMART" id="SM00091">
    <property type="entry name" value="PAS"/>
    <property type="match status" value="6"/>
</dbReference>
<evidence type="ECO:0000256" key="2">
    <source>
        <dbReference type="ARBA" id="ARBA00012438"/>
    </source>
</evidence>
<feature type="domain" description="PAC" evidence="8">
    <location>
        <begin position="742"/>
        <end position="794"/>
    </location>
</feature>
<keyword evidence="4" id="KW-0808">Transferase</keyword>
<dbReference type="InterPro" id="IPR005467">
    <property type="entry name" value="His_kinase_dom"/>
</dbReference>
<dbReference type="SMART" id="SM00387">
    <property type="entry name" value="HATPase_c"/>
    <property type="match status" value="1"/>
</dbReference>
<keyword evidence="10" id="KW-1185">Reference proteome</keyword>
<dbReference type="GO" id="GO:0000155">
    <property type="term" value="F:phosphorelay sensor kinase activity"/>
    <property type="evidence" value="ECO:0007669"/>
    <property type="project" value="InterPro"/>
</dbReference>
<keyword evidence="5" id="KW-0418">Kinase</keyword>
<dbReference type="PANTHER" id="PTHR43304:SF1">
    <property type="entry name" value="PAC DOMAIN-CONTAINING PROTEIN"/>
    <property type="match status" value="1"/>
</dbReference>
<dbReference type="Gene3D" id="2.10.70.100">
    <property type="match status" value="2"/>
</dbReference>
<dbReference type="Gene3D" id="3.30.450.20">
    <property type="entry name" value="PAS domain"/>
    <property type="match status" value="6"/>
</dbReference>
<evidence type="ECO:0000313" key="9">
    <source>
        <dbReference type="EMBL" id="QJW90072.1"/>
    </source>
</evidence>
<evidence type="ECO:0000313" key="10">
    <source>
        <dbReference type="Proteomes" id="UP000502756"/>
    </source>
</evidence>
<feature type="domain" description="PAC" evidence="8">
    <location>
        <begin position="91"/>
        <end position="144"/>
    </location>
</feature>
<dbReference type="SMART" id="SM00086">
    <property type="entry name" value="PAC"/>
    <property type="match status" value="5"/>
</dbReference>
<gene>
    <name evidence="9" type="ORF">HNV11_12155</name>
</gene>
<dbReference type="AlphaFoldDB" id="A0A6M5YB16"/>
<dbReference type="InterPro" id="IPR013655">
    <property type="entry name" value="PAS_fold_3"/>
</dbReference>
<dbReference type="InterPro" id="IPR000014">
    <property type="entry name" value="PAS"/>
</dbReference>
<proteinExistence type="predicted"/>
<evidence type="ECO:0000259" key="6">
    <source>
        <dbReference type="PROSITE" id="PS50109"/>
    </source>
</evidence>
<dbReference type="InterPro" id="IPR036097">
    <property type="entry name" value="HisK_dim/P_sf"/>
</dbReference>
<dbReference type="InterPro" id="IPR036890">
    <property type="entry name" value="HATPase_C_sf"/>
</dbReference>
<dbReference type="InterPro" id="IPR003661">
    <property type="entry name" value="HisK_dim/P_dom"/>
</dbReference>
<dbReference type="Proteomes" id="UP000502756">
    <property type="component" value="Chromosome"/>
</dbReference>
<dbReference type="CDD" id="cd00130">
    <property type="entry name" value="PAS"/>
    <property type="match status" value="2"/>
</dbReference>
<keyword evidence="3" id="KW-0597">Phosphoprotein</keyword>
<dbReference type="Pfam" id="PF02518">
    <property type="entry name" value="HATPase_c"/>
    <property type="match status" value="1"/>
</dbReference>
<protein>
    <recommendedName>
        <fullName evidence="2">histidine kinase</fullName>
        <ecNumber evidence="2">2.7.13.3</ecNumber>
    </recommendedName>
</protein>
<dbReference type="CDD" id="cd00082">
    <property type="entry name" value="HisKA"/>
    <property type="match status" value="1"/>
</dbReference>
<evidence type="ECO:0000259" key="8">
    <source>
        <dbReference type="PROSITE" id="PS50113"/>
    </source>
</evidence>
<dbReference type="Pfam" id="PF13426">
    <property type="entry name" value="PAS_9"/>
    <property type="match status" value="1"/>
</dbReference>
<dbReference type="RefSeq" id="WP_171739916.1">
    <property type="nucleotide sequence ID" value="NZ_CP053435.1"/>
</dbReference>
<organism evidence="9 10">
    <name type="scientific">Spirosoma taeanense</name>
    <dbReference type="NCBI Taxonomy" id="2735870"/>
    <lineage>
        <taxon>Bacteria</taxon>
        <taxon>Pseudomonadati</taxon>
        <taxon>Bacteroidota</taxon>
        <taxon>Cytophagia</taxon>
        <taxon>Cytophagales</taxon>
        <taxon>Cytophagaceae</taxon>
        <taxon>Spirosoma</taxon>
    </lineage>
</organism>
<dbReference type="InterPro" id="IPR052162">
    <property type="entry name" value="Sensor_kinase/Photoreceptor"/>
</dbReference>
<accession>A0A6M5YB16</accession>
<evidence type="ECO:0000256" key="5">
    <source>
        <dbReference type="ARBA" id="ARBA00022777"/>
    </source>
</evidence>
<dbReference type="InterPro" id="IPR013656">
    <property type="entry name" value="PAS_4"/>
</dbReference>
<dbReference type="FunFam" id="3.30.565.10:FF:000006">
    <property type="entry name" value="Sensor histidine kinase WalK"/>
    <property type="match status" value="1"/>
</dbReference>
<dbReference type="SUPFAM" id="SSF47384">
    <property type="entry name" value="Homodimeric domain of signal transducing histidine kinase"/>
    <property type="match status" value="1"/>
</dbReference>
<dbReference type="Gene3D" id="3.30.565.10">
    <property type="entry name" value="Histidine kinase-like ATPase, C-terminal domain"/>
    <property type="match status" value="1"/>
</dbReference>
<dbReference type="InterPro" id="IPR001610">
    <property type="entry name" value="PAC"/>
</dbReference>
<dbReference type="Pfam" id="PF08448">
    <property type="entry name" value="PAS_4"/>
    <property type="match status" value="3"/>
</dbReference>
<reference evidence="9 10" key="1">
    <citation type="submission" date="2020-05" db="EMBL/GenBank/DDBJ databases">
        <title>Genome sequencing of Spirosoma sp. TS118.</title>
        <authorList>
            <person name="Lee J.-H."/>
            <person name="Jeong S."/>
            <person name="Zhao L."/>
            <person name="Jung J.-H."/>
            <person name="Kim M.-K."/>
            <person name="Lim S."/>
        </authorList>
    </citation>
    <scope>NUCLEOTIDE SEQUENCE [LARGE SCALE GENOMIC DNA]</scope>
    <source>
        <strain evidence="9 10">TS118</strain>
    </source>
</reference>
<comment type="catalytic activity">
    <reaction evidence="1">
        <text>ATP + protein L-histidine = ADP + protein N-phospho-L-histidine.</text>
        <dbReference type="EC" id="2.7.13.3"/>
    </reaction>
</comment>
<dbReference type="InterPro" id="IPR003594">
    <property type="entry name" value="HATPase_dom"/>
</dbReference>
<feature type="domain" description="PAC" evidence="8">
    <location>
        <begin position="475"/>
        <end position="530"/>
    </location>
</feature>
<dbReference type="NCBIfam" id="TIGR00229">
    <property type="entry name" value="sensory_box"/>
    <property type="match status" value="4"/>
</dbReference>
<dbReference type="Pfam" id="PF08447">
    <property type="entry name" value="PAS_3"/>
    <property type="match status" value="2"/>
</dbReference>
<dbReference type="InterPro" id="IPR035965">
    <property type="entry name" value="PAS-like_dom_sf"/>
</dbReference>
<feature type="domain" description="PAS" evidence="7">
    <location>
        <begin position="15"/>
        <end position="86"/>
    </location>
</feature>
<evidence type="ECO:0000256" key="1">
    <source>
        <dbReference type="ARBA" id="ARBA00000085"/>
    </source>
</evidence>
<evidence type="ECO:0000256" key="4">
    <source>
        <dbReference type="ARBA" id="ARBA00022679"/>
    </source>
</evidence>
<evidence type="ECO:0000256" key="3">
    <source>
        <dbReference type="ARBA" id="ARBA00022553"/>
    </source>
</evidence>
<dbReference type="SUPFAM" id="SSF55874">
    <property type="entry name" value="ATPase domain of HSP90 chaperone/DNA topoisomerase II/histidine kinase"/>
    <property type="match status" value="1"/>
</dbReference>
<dbReference type="KEGG" id="stae:HNV11_12155"/>
<dbReference type="Gene3D" id="1.10.287.130">
    <property type="match status" value="1"/>
</dbReference>